<dbReference type="SUPFAM" id="SSF55073">
    <property type="entry name" value="Nucleotide cyclase"/>
    <property type="match status" value="1"/>
</dbReference>
<dbReference type="GO" id="GO:0035556">
    <property type="term" value="P:intracellular signal transduction"/>
    <property type="evidence" value="ECO:0007669"/>
    <property type="project" value="InterPro"/>
</dbReference>
<name>A0A1F6SXK3_9PROT</name>
<dbReference type="GO" id="GO:0004016">
    <property type="term" value="F:adenylate cyclase activity"/>
    <property type="evidence" value="ECO:0007669"/>
    <property type="project" value="UniProtKB-ARBA"/>
</dbReference>
<evidence type="ECO:0000313" key="4">
    <source>
        <dbReference type="Proteomes" id="UP000179334"/>
    </source>
</evidence>
<dbReference type="SMART" id="SM01080">
    <property type="entry name" value="CHASE2"/>
    <property type="match status" value="1"/>
</dbReference>
<protein>
    <recommendedName>
        <fullName evidence="2">Guanylate cyclase domain-containing protein</fullName>
    </recommendedName>
</protein>
<dbReference type="InterPro" id="IPR029787">
    <property type="entry name" value="Nucleotide_cyclase"/>
</dbReference>
<feature type="domain" description="Guanylate cyclase" evidence="2">
    <location>
        <begin position="436"/>
        <end position="568"/>
    </location>
</feature>
<dbReference type="InterPro" id="IPR001054">
    <property type="entry name" value="A/G_cyclase"/>
</dbReference>
<dbReference type="EMBL" id="MFSR01000092">
    <property type="protein sequence ID" value="OGI37419.1"/>
    <property type="molecule type" value="Genomic_DNA"/>
</dbReference>
<dbReference type="Proteomes" id="UP000179334">
    <property type="component" value="Unassembled WGS sequence"/>
</dbReference>
<accession>A0A1F6SXK3</accession>
<organism evidence="3 4">
    <name type="scientific">Candidatus Muproteobacteria bacterium RBG_16_64_10</name>
    <dbReference type="NCBI Taxonomy" id="1817757"/>
    <lineage>
        <taxon>Bacteria</taxon>
        <taxon>Pseudomonadati</taxon>
        <taxon>Pseudomonadota</taxon>
        <taxon>Candidatus Muproteobacteria</taxon>
    </lineage>
</organism>
<dbReference type="AlphaFoldDB" id="A0A1F6SXK3"/>
<sequence>MHKKTNTRVAFLIAAAVWALSLVVILTTRVDERLENFYLDWNLRLLAAARPPDPQIVMLDIDEATLEAMSAEHGRYPWSRAVFGQLLEGLEKLKPRAIVFDILFIEPHKGHAEDDNYLIRTAQRMPNVYFPMTLLPDNSAEPGAHGFLLKDLPAARPVPGETPDPHARAPMLIPLPGLTGTGRLGTINVGLDNEGNVRRYALRHDIRGWRILSMPARVASDLGYPLPPGDSFALIWHGKAFSYPRLSFHEVFFDLERRQPNLAPGLLRDKIVIIGASAAGLHDLKLTPMGTHFPGPEIIATAIDNLKHGERLRYAPPWSLPLLTAMLLLILATGFSRSLSVLRLGVLAGGLTAVLLVAGWASVRYGRMTFPVVTPILFGAWFYYLLTALRAWMLERSARQQATQMFGRFLDPRVVSGLLESGELDSAMSGQKRDITVLFSDIRGFTALSERRTPQQVVDLLNRYFSLQVEVIFRHQGTLDKYIGDAIMAFWGAPSDQPDHARRALAAARDMEQALLNFKVELGDEGKDFDVGIGLCSGDAVVGAIGAPARRLDYTVIGDTVNTASRIEGATKGRARILVSEATVRAAGEGFRFVDHDWVALKGKEDKVHLFEPIWETTS</sequence>
<comment type="caution">
    <text evidence="3">The sequence shown here is derived from an EMBL/GenBank/DDBJ whole genome shotgun (WGS) entry which is preliminary data.</text>
</comment>
<proteinExistence type="predicted"/>
<keyword evidence="1" id="KW-0472">Membrane</keyword>
<dbReference type="Pfam" id="PF05226">
    <property type="entry name" value="CHASE2"/>
    <property type="match status" value="1"/>
</dbReference>
<reference evidence="3 4" key="1">
    <citation type="journal article" date="2016" name="Nat. Commun.">
        <title>Thousands of microbial genomes shed light on interconnected biogeochemical processes in an aquifer system.</title>
        <authorList>
            <person name="Anantharaman K."/>
            <person name="Brown C.T."/>
            <person name="Hug L.A."/>
            <person name="Sharon I."/>
            <person name="Castelle C.J."/>
            <person name="Probst A.J."/>
            <person name="Thomas B.C."/>
            <person name="Singh A."/>
            <person name="Wilkins M.J."/>
            <person name="Karaoz U."/>
            <person name="Brodie E.L."/>
            <person name="Williams K.H."/>
            <person name="Hubbard S.S."/>
            <person name="Banfield J.F."/>
        </authorList>
    </citation>
    <scope>NUCLEOTIDE SEQUENCE [LARGE SCALE GENOMIC DNA]</scope>
</reference>
<dbReference type="PROSITE" id="PS50125">
    <property type="entry name" value="GUANYLATE_CYCLASE_2"/>
    <property type="match status" value="1"/>
</dbReference>
<dbReference type="InterPro" id="IPR050697">
    <property type="entry name" value="Adenylyl/Guanylyl_Cyclase_3/4"/>
</dbReference>
<dbReference type="PANTHER" id="PTHR43081">
    <property type="entry name" value="ADENYLATE CYCLASE, TERMINAL-DIFFERENTIATION SPECIFIC-RELATED"/>
    <property type="match status" value="1"/>
</dbReference>
<dbReference type="Gene3D" id="3.30.70.1230">
    <property type="entry name" value="Nucleotide cyclase"/>
    <property type="match status" value="1"/>
</dbReference>
<feature type="transmembrane region" description="Helical" evidence="1">
    <location>
        <begin position="342"/>
        <end position="362"/>
    </location>
</feature>
<dbReference type="GO" id="GO:0006171">
    <property type="term" value="P:cAMP biosynthetic process"/>
    <property type="evidence" value="ECO:0007669"/>
    <property type="project" value="TreeGrafter"/>
</dbReference>
<gene>
    <name evidence="3" type="ORF">A2V91_04195</name>
</gene>
<evidence type="ECO:0000256" key="1">
    <source>
        <dbReference type="SAM" id="Phobius"/>
    </source>
</evidence>
<dbReference type="SMART" id="SM00044">
    <property type="entry name" value="CYCc"/>
    <property type="match status" value="1"/>
</dbReference>
<keyword evidence="1" id="KW-0812">Transmembrane</keyword>
<dbReference type="PANTHER" id="PTHR43081:SF1">
    <property type="entry name" value="ADENYLATE CYCLASE, TERMINAL-DIFFERENTIATION SPECIFIC"/>
    <property type="match status" value="1"/>
</dbReference>
<dbReference type="InterPro" id="IPR007890">
    <property type="entry name" value="CHASE2"/>
</dbReference>
<dbReference type="Pfam" id="PF00211">
    <property type="entry name" value="Guanylate_cyc"/>
    <property type="match status" value="1"/>
</dbReference>
<feature type="transmembrane region" description="Helical" evidence="1">
    <location>
        <begin position="368"/>
        <end position="386"/>
    </location>
</feature>
<keyword evidence="1" id="KW-1133">Transmembrane helix</keyword>
<evidence type="ECO:0000259" key="2">
    <source>
        <dbReference type="PROSITE" id="PS50125"/>
    </source>
</evidence>
<feature type="transmembrane region" description="Helical" evidence="1">
    <location>
        <begin position="318"/>
        <end position="335"/>
    </location>
</feature>
<evidence type="ECO:0000313" key="3">
    <source>
        <dbReference type="EMBL" id="OGI37419.1"/>
    </source>
</evidence>
<dbReference type="CDD" id="cd07302">
    <property type="entry name" value="CHD"/>
    <property type="match status" value="1"/>
</dbReference>